<dbReference type="InterPro" id="IPR050921">
    <property type="entry name" value="T4SS_GSP_E_ATPase"/>
</dbReference>
<dbReference type="Pfam" id="PF00437">
    <property type="entry name" value="T2SSE"/>
    <property type="match status" value="1"/>
</dbReference>
<accession>T1AHW1</accession>
<dbReference type="AlphaFoldDB" id="T1AHW1"/>
<evidence type="ECO:0000256" key="1">
    <source>
        <dbReference type="ARBA" id="ARBA00006611"/>
    </source>
</evidence>
<dbReference type="CDD" id="cd01130">
    <property type="entry name" value="VirB11-like_ATPase"/>
    <property type="match status" value="1"/>
</dbReference>
<evidence type="ECO:0000259" key="2">
    <source>
        <dbReference type="Pfam" id="PF00437"/>
    </source>
</evidence>
<dbReference type="GO" id="GO:0016887">
    <property type="term" value="F:ATP hydrolysis activity"/>
    <property type="evidence" value="ECO:0007669"/>
    <property type="project" value="InterPro"/>
</dbReference>
<gene>
    <name evidence="3" type="ORF">B1B_08908</name>
</gene>
<dbReference type="SUPFAM" id="SSF52540">
    <property type="entry name" value="P-loop containing nucleoside triphosphate hydrolases"/>
    <property type="match status" value="1"/>
</dbReference>
<dbReference type="Gene3D" id="3.30.450.380">
    <property type="match status" value="1"/>
</dbReference>
<dbReference type="InterPro" id="IPR027417">
    <property type="entry name" value="P-loop_NTPase"/>
</dbReference>
<sequence length="483" mass="54833">IEPPLTPLEKELTDRVRTILIDEFEPLPEFDPQTKRSELRRMVDGKLQEWDLSPGPTTKGRMLYYLERDFIGYGLVDVPMTDSEVEDISCDGVGIPLYIYHRKHGSIRSNLRFESEKLVDDFVIWLAQRSGKHISVASPILDATVPDGSRLQATLGKHVTKRGSSFTIRRFRDNPFTPVDLLKFRTMSPEMMAYLWIAIEHGQSMMVCGGTASGKTTTLNATLLFIPPQMKIVSIEDTRELNLPHDNWVPSLTRAGFGAKNVMSGKAPGEIDMFDLLAAALRQRPQYLMVGEVRGAEAFIVFQAMATGKTCYTTFHAESVSAMVHRMENPPISLPRSLVSALNLVLLQRQVKVGTKMTRRVQSLTEIVGLDPETNELITNSVYSWNPADDTFLYSGHSYIYERVALQKNWSMKEMEREVRRRVEMLEYLQAREARATRQHPFTHRDVGQLVAFYYKEPERALLEAREEMAKMKATAATPAAAR</sequence>
<dbReference type="PANTHER" id="PTHR30486">
    <property type="entry name" value="TWITCHING MOTILITY PROTEIN PILT"/>
    <property type="match status" value="1"/>
</dbReference>
<evidence type="ECO:0000313" key="3">
    <source>
        <dbReference type="EMBL" id="EQD56882.1"/>
    </source>
</evidence>
<proteinExistence type="inferred from homology"/>
<comment type="caution">
    <text evidence="3">The sequence shown here is derived from an EMBL/GenBank/DDBJ whole genome shotgun (WGS) entry which is preliminary data.</text>
</comment>
<reference evidence="3" key="2">
    <citation type="journal article" date="2014" name="ISME J.">
        <title>Microbial stratification in low pH oxic and suboxic macroscopic growths along an acid mine drainage.</title>
        <authorList>
            <person name="Mendez-Garcia C."/>
            <person name="Mesa V."/>
            <person name="Sprenger R.R."/>
            <person name="Richter M."/>
            <person name="Diez M.S."/>
            <person name="Solano J."/>
            <person name="Bargiela R."/>
            <person name="Golyshina O.V."/>
            <person name="Manteca A."/>
            <person name="Ramos J.L."/>
            <person name="Gallego J.R."/>
            <person name="Llorente I."/>
            <person name="Martins Dos Santos V.A."/>
            <person name="Jensen O.N."/>
            <person name="Pelaez A.I."/>
            <person name="Sanchez J."/>
            <person name="Ferrer M."/>
        </authorList>
    </citation>
    <scope>NUCLEOTIDE SEQUENCE</scope>
</reference>
<dbReference type="PANTHER" id="PTHR30486:SF6">
    <property type="entry name" value="TYPE IV PILUS RETRACTATION ATPASE PILT"/>
    <property type="match status" value="1"/>
</dbReference>
<dbReference type="Gene3D" id="3.40.50.300">
    <property type="entry name" value="P-loop containing nucleotide triphosphate hydrolases"/>
    <property type="match status" value="1"/>
</dbReference>
<organism evidence="3">
    <name type="scientific">mine drainage metagenome</name>
    <dbReference type="NCBI Taxonomy" id="410659"/>
    <lineage>
        <taxon>unclassified sequences</taxon>
        <taxon>metagenomes</taxon>
        <taxon>ecological metagenomes</taxon>
    </lineage>
</organism>
<dbReference type="EMBL" id="AUZY01005849">
    <property type="protein sequence ID" value="EQD56882.1"/>
    <property type="molecule type" value="Genomic_DNA"/>
</dbReference>
<name>T1AHW1_9ZZZZ</name>
<protein>
    <submittedName>
        <fullName evidence="3">Type II secretion system protein E</fullName>
    </submittedName>
</protein>
<dbReference type="InterPro" id="IPR001482">
    <property type="entry name" value="T2SS/T4SS_dom"/>
</dbReference>
<feature type="non-terminal residue" evidence="3">
    <location>
        <position position="1"/>
    </location>
</feature>
<comment type="similarity">
    <text evidence="1">Belongs to the GSP E family.</text>
</comment>
<reference evidence="3" key="1">
    <citation type="submission" date="2013-08" db="EMBL/GenBank/DDBJ databases">
        <authorList>
            <person name="Mendez C."/>
            <person name="Richter M."/>
            <person name="Ferrer M."/>
            <person name="Sanchez J."/>
        </authorList>
    </citation>
    <scope>NUCLEOTIDE SEQUENCE</scope>
</reference>
<feature type="domain" description="Bacterial type II secretion system protein E" evidence="2">
    <location>
        <begin position="134"/>
        <end position="430"/>
    </location>
</feature>